<keyword evidence="2" id="KW-1133">Transmembrane helix</keyword>
<proteinExistence type="predicted"/>
<reference evidence="3 4" key="1">
    <citation type="submission" date="2019-01" db="EMBL/GenBank/DDBJ databases">
        <authorList>
            <person name="Chen W.-M."/>
        </authorList>
    </citation>
    <scope>NUCLEOTIDE SEQUENCE [LARGE SCALE GENOMIC DNA]</scope>
    <source>
        <strain evidence="3 4">FSY-9</strain>
    </source>
</reference>
<dbReference type="Proteomes" id="UP000282837">
    <property type="component" value="Unassembled WGS sequence"/>
</dbReference>
<sequence length="152" mass="17046">MVFKRKKSMWKDVSPTGAVADFVAVWQAAGRARWGYALAALVASGSVLSLIIREEHRAPPRMPGITYINSWRADRSDEEIKASNLVFERVKQQRAKERAEAEEETKRLYRMLGKISGMDTDKIEREAAAQREAEAKAQKAEADHMAAVKAAK</sequence>
<organism evidence="3 4">
    <name type="scientific">Novosphingobium umbonatum</name>
    <dbReference type="NCBI Taxonomy" id="1908524"/>
    <lineage>
        <taxon>Bacteria</taxon>
        <taxon>Pseudomonadati</taxon>
        <taxon>Pseudomonadota</taxon>
        <taxon>Alphaproteobacteria</taxon>
        <taxon>Sphingomonadales</taxon>
        <taxon>Sphingomonadaceae</taxon>
        <taxon>Novosphingobium</taxon>
    </lineage>
</organism>
<evidence type="ECO:0000256" key="2">
    <source>
        <dbReference type="SAM" id="Phobius"/>
    </source>
</evidence>
<keyword evidence="2" id="KW-0472">Membrane</keyword>
<gene>
    <name evidence="3" type="ORF">EOE18_10990</name>
</gene>
<feature type="compositionally biased region" description="Basic and acidic residues" evidence="1">
    <location>
        <begin position="125"/>
        <end position="146"/>
    </location>
</feature>
<evidence type="ECO:0000313" key="4">
    <source>
        <dbReference type="Proteomes" id="UP000282837"/>
    </source>
</evidence>
<keyword evidence="2" id="KW-0812">Transmembrane</keyword>
<comment type="caution">
    <text evidence="3">The sequence shown here is derived from an EMBL/GenBank/DDBJ whole genome shotgun (WGS) entry which is preliminary data.</text>
</comment>
<feature type="transmembrane region" description="Helical" evidence="2">
    <location>
        <begin position="35"/>
        <end position="52"/>
    </location>
</feature>
<feature type="region of interest" description="Disordered" evidence="1">
    <location>
        <begin position="125"/>
        <end position="152"/>
    </location>
</feature>
<name>A0A437N428_9SPHN</name>
<accession>A0A437N428</accession>
<keyword evidence="4" id="KW-1185">Reference proteome</keyword>
<evidence type="ECO:0000256" key="1">
    <source>
        <dbReference type="SAM" id="MobiDB-lite"/>
    </source>
</evidence>
<evidence type="ECO:0000313" key="3">
    <source>
        <dbReference type="EMBL" id="RVU04675.1"/>
    </source>
</evidence>
<protein>
    <submittedName>
        <fullName evidence="3">Uncharacterized protein</fullName>
    </submittedName>
</protein>
<dbReference type="EMBL" id="SACO01000007">
    <property type="protein sequence ID" value="RVU04675.1"/>
    <property type="molecule type" value="Genomic_DNA"/>
</dbReference>
<dbReference type="AlphaFoldDB" id="A0A437N428"/>